<evidence type="ECO:0000313" key="2">
    <source>
        <dbReference type="EMBL" id="KAJ8555086.1"/>
    </source>
</evidence>
<protein>
    <submittedName>
        <fullName evidence="2">Uncharacterized protein</fullName>
    </submittedName>
</protein>
<evidence type="ECO:0000313" key="3">
    <source>
        <dbReference type="Proteomes" id="UP001152561"/>
    </source>
</evidence>
<feature type="compositionally biased region" description="Basic and acidic residues" evidence="1">
    <location>
        <begin position="234"/>
        <end position="257"/>
    </location>
</feature>
<keyword evidence="3" id="KW-1185">Reference proteome</keyword>
<gene>
    <name evidence="2" type="ORF">K7X08_000021</name>
</gene>
<feature type="compositionally biased region" description="Polar residues" evidence="1">
    <location>
        <begin position="30"/>
        <end position="51"/>
    </location>
</feature>
<dbReference type="EMBL" id="JAJAGQ010000008">
    <property type="protein sequence ID" value="KAJ8555086.1"/>
    <property type="molecule type" value="Genomic_DNA"/>
</dbReference>
<feature type="region of interest" description="Disordered" evidence="1">
    <location>
        <begin position="120"/>
        <end position="163"/>
    </location>
</feature>
<comment type="caution">
    <text evidence="2">The sequence shown here is derived from an EMBL/GenBank/DDBJ whole genome shotgun (WGS) entry which is preliminary data.</text>
</comment>
<feature type="region of interest" description="Disordered" evidence="1">
    <location>
        <begin position="232"/>
        <end position="272"/>
    </location>
</feature>
<proteinExistence type="predicted"/>
<dbReference type="Proteomes" id="UP001152561">
    <property type="component" value="Unassembled WGS sequence"/>
</dbReference>
<reference evidence="3" key="1">
    <citation type="journal article" date="2023" name="Proc. Natl. Acad. Sci. U.S.A.">
        <title>Genomic and structural basis for evolution of tropane alkaloid biosynthesis.</title>
        <authorList>
            <person name="Wanga Y.-J."/>
            <person name="Taina T."/>
            <person name="Yua J.-Y."/>
            <person name="Lia J."/>
            <person name="Xua B."/>
            <person name="Chenc J."/>
            <person name="D'Auriad J.C."/>
            <person name="Huanga J.-P."/>
            <person name="Huanga S.-X."/>
        </authorList>
    </citation>
    <scope>NUCLEOTIDE SEQUENCE [LARGE SCALE GENOMIC DNA]</scope>
    <source>
        <strain evidence="3">cv. KIB-2019</strain>
    </source>
</reference>
<feature type="region of interest" description="Disordered" evidence="1">
    <location>
        <begin position="1"/>
        <end position="55"/>
    </location>
</feature>
<dbReference type="AlphaFoldDB" id="A0A9Q1M9D6"/>
<sequence length="272" mass="30646">MQICDPLPLKKAEVLHPEFNNDDGKEGETSDNGTNSVVEEASSKVNQQGNQKRYHGRRYPIQKYLSKVLSSGNVLTYPENTKGKDKRMDIDKGKGIKANDKEVCTKNKFDVLNQCIEEEKSVDAESDRNNDDSNANKDIIVKDSNEADIHKDAPVNNETDIDRDDPVINETVIDVKDYVTDEYVNNKGIEEDGIIIVDTESGIDKEIRGDGVKEIEASAVNNVHEINKVIIEQQSHKSIDHSENKKDDNNPRIKQVEDIPIAEDPQFKNELE</sequence>
<organism evidence="2 3">
    <name type="scientific">Anisodus acutangulus</name>
    <dbReference type="NCBI Taxonomy" id="402998"/>
    <lineage>
        <taxon>Eukaryota</taxon>
        <taxon>Viridiplantae</taxon>
        <taxon>Streptophyta</taxon>
        <taxon>Embryophyta</taxon>
        <taxon>Tracheophyta</taxon>
        <taxon>Spermatophyta</taxon>
        <taxon>Magnoliopsida</taxon>
        <taxon>eudicotyledons</taxon>
        <taxon>Gunneridae</taxon>
        <taxon>Pentapetalae</taxon>
        <taxon>asterids</taxon>
        <taxon>lamiids</taxon>
        <taxon>Solanales</taxon>
        <taxon>Solanaceae</taxon>
        <taxon>Solanoideae</taxon>
        <taxon>Hyoscyameae</taxon>
        <taxon>Anisodus</taxon>
    </lineage>
</organism>
<evidence type="ECO:0000256" key="1">
    <source>
        <dbReference type="SAM" id="MobiDB-lite"/>
    </source>
</evidence>
<feature type="compositionally biased region" description="Basic and acidic residues" evidence="1">
    <location>
        <begin position="120"/>
        <end position="153"/>
    </location>
</feature>
<name>A0A9Q1M9D6_9SOLA</name>
<accession>A0A9Q1M9D6</accession>